<gene>
    <name evidence="2" type="ORF">BaRGS_00034246</name>
</gene>
<dbReference type="EMBL" id="JACVVK020000435">
    <property type="protein sequence ID" value="KAK7474492.1"/>
    <property type="molecule type" value="Genomic_DNA"/>
</dbReference>
<name>A0ABD0JHT8_9CAEN</name>
<evidence type="ECO:0000256" key="1">
    <source>
        <dbReference type="SAM" id="MobiDB-lite"/>
    </source>
</evidence>
<feature type="region of interest" description="Disordered" evidence="1">
    <location>
        <begin position="1"/>
        <end position="33"/>
    </location>
</feature>
<feature type="region of interest" description="Disordered" evidence="1">
    <location>
        <begin position="144"/>
        <end position="163"/>
    </location>
</feature>
<comment type="caution">
    <text evidence="2">The sequence shown here is derived from an EMBL/GenBank/DDBJ whole genome shotgun (WGS) entry which is preliminary data.</text>
</comment>
<reference evidence="2 3" key="1">
    <citation type="journal article" date="2023" name="Sci. Data">
        <title>Genome assembly of the Korean intertidal mud-creeper Batillaria attramentaria.</title>
        <authorList>
            <person name="Patra A.K."/>
            <person name="Ho P.T."/>
            <person name="Jun S."/>
            <person name="Lee S.J."/>
            <person name="Kim Y."/>
            <person name="Won Y.J."/>
        </authorList>
    </citation>
    <scope>NUCLEOTIDE SEQUENCE [LARGE SCALE GENOMIC DNA]</scope>
    <source>
        <strain evidence="2">Wonlab-2016</strain>
    </source>
</reference>
<proteinExistence type="predicted"/>
<dbReference type="AlphaFoldDB" id="A0ABD0JHT8"/>
<feature type="region of interest" description="Disordered" evidence="1">
    <location>
        <begin position="197"/>
        <end position="228"/>
    </location>
</feature>
<accession>A0ABD0JHT8</accession>
<evidence type="ECO:0000313" key="2">
    <source>
        <dbReference type="EMBL" id="KAK7474492.1"/>
    </source>
</evidence>
<keyword evidence="3" id="KW-1185">Reference proteome</keyword>
<sequence>MPRLRRRESSPAAPVNRWRQPRPPRPGTGDFRPSGLPIDLFVSDKLKAQILQGDCIDLAQLLSKDERTAYTLQIEETDGSPRLVVGSQNKTKELSWDEWVSHGASHMRFRSVRSLYSTSNILVDTLDRRGTGFMSPEFLKKMADKDASGSDAGGRDAGSEMELTGQSKTILDVMKGLFAEFAQTTDAKIERLSQEVARTKRDRYESDSESESDVSSTECKKRKTDSDPDVLVVQENINLDETELAFLKR</sequence>
<feature type="compositionally biased region" description="Basic and acidic residues" evidence="1">
    <location>
        <begin position="144"/>
        <end position="158"/>
    </location>
</feature>
<protein>
    <submittedName>
        <fullName evidence="2">Uncharacterized protein</fullName>
    </submittedName>
</protein>
<organism evidence="2 3">
    <name type="scientific">Batillaria attramentaria</name>
    <dbReference type="NCBI Taxonomy" id="370345"/>
    <lineage>
        <taxon>Eukaryota</taxon>
        <taxon>Metazoa</taxon>
        <taxon>Spiralia</taxon>
        <taxon>Lophotrochozoa</taxon>
        <taxon>Mollusca</taxon>
        <taxon>Gastropoda</taxon>
        <taxon>Caenogastropoda</taxon>
        <taxon>Sorbeoconcha</taxon>
        <taxon>Cerithioidea</taxon>
        <taxon>Batillariidae</taxon>
        <taxon>Batillaria</taxon>
    </lineage>
</organism>
<dbReference type="Proteomes" id="UP001519460">
    <property type="component" value="Unassembled WGS sequence"/>
</dbReference>
<feature type="compositionally biased region" description="Basic and acidic residues" evidence="1">
    <location>
        <begin position="197"/>
        <end position="206"/>
    </location>
</feature>
<evidence type="ECO:0000313" key="3">
    <source>
        <dbReference type="Proteomes" id="UP001519460"/>
    </source>
</evidence>